<evidence type="ECO:0000256" key="5">
    <source>
        <dbReference type="ARBA" id="ARBA00022792"/>
    </source>
</evidence>
<protein>
    <submittedName>
        <fullName evidence="10">Putative conserved plasma membrane protein</fullName>
    </submittedName>
</protein>
<dbReference type="PANTHER" id="PTHR15099:SF2">
    <property type="entry name" value="TRANSMEMBRANE PROTEIN 11, MITOCHONDRIAL"/>
    <property type="match status" value="1"/>
</dbReference>
<dbReference type="Pfam" id="PF14972">
    <property type="entry name" value="Mito_morph_reg"/>
    <property type="match status" value="1"/>
</dbReference>
<dbReference type="InterPro" id="IPR026120">
    <property type="entry name" value="TMEM11"/>
</dbReference>
<reference evidence="10" key="1">
    <citation type="submission" date="2016-02" db="EMBL/GenBank/DDBJ databases">
        <title>RNAseq analyses of the midgut from blood- or serum-fed Ixodes ricinus ticks.</title>
        <authorList>
            <person name="Perner J."/>
            <person name="Provaznik J."/>
            <person name="Schrenkova J."/>
            <person name="Urbanova V."/>
            <person name="Ribeiro J.M."/>
            <person name="Kopacek P."/>
        </authorList>
    </citation>
    <scope>NUCLEOTIDE SEQUENCE</scope>
    <source>
        <tissue evidence="10">Gut</tissue>
    </source>
</reference>
<organism evidence="10">
    <name type="scientific">Ixodes ricinus</name>
    <name type="common">Common tick</name>
    <name type="synonym">Acarus ricinus</name>
    <dbReference type="NCBI Taxonomy" id="34613"/>
    <lineage>
        <taxon>Eukaryota</taxon>
        <taxon>Metazoa</taxon>
        <taxon>Ecdysozoa</taxon>
        <taxon>Arthropoda</taxon>
        <taxon>Chelicerata</taxon>
        <taxon>Arachnida</taxon>
        <taxon>Acari</taxon>
        <taxon>Parasitiformes</taxon>
        <taxon>Ixodida</taxon>
        <taxon>Ixodoidea</taxon>
        <taxon>Ixodidae</taxon>
        <taxon>Ixodinae</taxon>
        <taxon>Ixodes</taxon>
    </lineage>
</organism>
<evidence type="ECO:0000256" key="4">
    <source>
        <dbReference type="ARBA" id="ARBA00022692"/>
    </source>
</evidence>
<dbReference type="PANTHER" id="PTHR15099">
    <property type="entry name" value="PROTEIN PM1"/>
    <property type="match status" value="1"/>
</dbReference>
<accession>A0A131XPC1</accession>
<dbReference type="GO" id="GO:0005743">
    <property type="term" value="C:mitochondrial inner membrane"/>
    <property type="evidence" value="ECO:0007669"/>
    <property type="project" value="UniProtKB-SubCell"/>
</dbReference>
<proteinExistence type="evidence at transcript level"/>
<evidence type="ECO:0000256" key="6">
    <source>
        <dbReference type="ARBA" id="ARBA00022989"/>
    </source>
</evidence>
<name>A0A131XPC1_IXORI</name>
<feature type="transmembrane region" description="Helical" evidence="9">
    <location>
        <begin position="160"/>
        <end position="178"/>
    </location>
</feature>
<sequence>MEKSEYIDVPEWVIIHEVYEGENSHEAFESDLDRALEAGPAAIIVEPRRPGEETARWIALGNCLHQTAVLTGVGSLATTLLLSPPSTAASSHTLLLVVAAPLAAAGALCATLYSVSWATDPCVGYQIEKDQSVLDRLPLNELANPNPLVLVRKNDRRRRVVHLTTTGLAVGMVVWRLYRAWQHGDISAYS</sequence>
<keyword evidence="8 9" id="KW-0472">Membrane</keyword>
<keyword evidence="4 9" id="KW-0812">Transmembrane</keyword>
<comment type="subcellular location">
    <subcellularLocation>
        <location evidence="2">Mitochondrion inner membrane</location>
        <topology evidence="2">Multi-pass membrane protein</topology>
    </subcellularLocation>
</comment>
<evidence type="ECO:0000256" key="3">
    <source>
        <dbReference type="ARBA" id="ARBA00006060"/>
    </source>
</evidence>
<keyword evidence="7" id="KW-0496">Mitochondrion</keyword>
<evidence type="ECO:0000256" key="9">
    <source>
        <dbReference type="SAM" id="Phobius"/>
    </source>
</evidence>
<evidence type="ECO:0000313" key="10">
    <source>
        <dbReference type="EMBL" id="JAP69234.1"/>
    </source>
</evidence>
<dbReference type="AlphaFoldDB" id="A0A131XPC1"/>
<feature type="transmembrane region" description="Helical" evidence="9">
    <location>
        <begin position="57"/>
        <end position="82"/>
    </location>
</feature>
<evidence type="ECO:0000256" key="1">
    <source>
        <dbReference type="ARBA" id="ARBA00002812"/>
    </source>
</evidence>
<evidence type="ECO:0000256" key="2">
    <source>
        <dbReference type="ARBA" id="ARBA00004448"/>
    </source>
</evidence>
<comment type="similarity">
    <text evidence="3">Belongs to the TMEM11 family.</text>
</comment>
<evidence type="ECO:0000256" key="8">
    <source>
        <dbReference type="ARBA" id="ARBA00023136"/>
    </source>
</evidence>
<evidence type="ECO:0000256" key="7">
    <source>
        <dbReference type="ARBA" id="ARBA00023128"/>
    </source>
</evidence>
<dbReference type="GO" id="GO:0007007">
    <property type="term" value="P:inner mitochondrial membrane organization"/>
    <property type="evidence" value="ECO:0007669"/>
    <property type="project" value="TreeGrafter"/>
</dbReference>
<keyword evidence="6 9" id="KW-1133">Transmembrane helix</keyword>
<dbReference type="EMBL" id="GEFM01006562">
    <property type="protein sequence ID" value="JAP69234.1"/>
    <property type="molecule type" value="mRNA"/>
</dbReference>
<comment type="function">
    <text evidence="1">Plays a role in mitochondrial morphogenesis.</text>
</comment>
<feature type="transmembrane region" description="Helical" evidence="9">
    <location>
        <begin position="94"/>
        <end position="115"/>
    </location>
</feature>
<keyword evidence="5" id="KW-0999">Mitochondrion inner membrane</keyword>